<evidence type="ECO:0000259" key="4">
    <source>
        <dbReference type="Pfam" id="PF00535"/>
    </source>
</evidence>
<comment type="caution">
    <text evidence="5">The sequence shown here is derived from an EMBL/GenBank/DDBJ whole genome shotgun (WGS) entry which is preliminary data.</text>
</comment>
<dbReference type="PANTHER" id="PTHR43179:SF12">
    <property type="entry name" value="GALACTOFURANOSYLTRANSFERASE GLFT2"/>
    <property type="match status" value="1"/>
</dbReference>
<dbReference type="OrthoDB" id="9771846at2"/>
<feature type="domain" description="Glycosyltransferase 2-like" evidence="4">
    <location>
        <begin position="5"/>
        <end position="174"/>
    </location>
</feature>
<evidence type="ECO:0000313" key="5">
    <source>
        <dbReference type="EMBL" id="TKB97902.1"/>
    </source>
</evidence>
<evidence type="ECO:0000256" key="3">
    <source>
        <dbReference type="ARBA" id="ARBA00022679"/>
    </source>
</evidence>
<dbReference type="AlphaFoldDB" id="A0A4U1BXW2"/>
<evidence type="ECO:0000313" key="6">
    <source>
        <dbReference type="Proteomes" id="UP000308181"/>
    </source>
</evidence>
<gene>
    <name evidence="5" type="ORF">FA046_11180</name>
</gene>
<dbReference type="PANTHER" id="PTHR43179">
    <property type="entry name" value="RHAMNOSYLTRANSFERASE WBBL"/>
    <property type="match status" value="1"/>
</dbReference>
<accession>A0A4U1BXW2</accession>
<dbReference type="SUPFAM" id="SSF53448">
    <property type="entry name" value="Nucleotide-diphospho-sugar transferases"/>
    <property type="match status" value="1"/>
</dbReference>
<protein>
    <submittedName>
        <fullName evidence="5">Glycosyltransferase family 2 protein</fullName>
    </submittedName>
</protein>
<dbReference type="Gene3D" id="3.90.550.10">
    <property type="entry name" value="Spore Coat Polysaccharide Biosynthesis Protein SpsA, Chain A"/>
    <property type="match status" value="1"/>
</dbReference>
<dbReference type="GO" id="GO:0016757">
    <property type="term" value="F:glycosyltransferase activity"/>
    <property type="evidence" value="ECO:0007669"/>
    <property type="project" value="UniProtKB-KW"/>
</dbReference>
<name>A0A4U1BXW2_9SPHI</name>
<comment type="similarity">
    <text evidence="1">Belongs to the glycosyltransferase 2 family.</text>
</comment>
<dbReference type="Proteomes" id="UP000308181">
    <property type="component" value="Unassembled WGS sequence"/>
</dbReference>
<dbReference type="EMBL" id="SWBP01000003">
    <property type="protein sequence ID" value="TKB97902.1"/>
    <property type="molecule type" value="Genomic_DNA"/>
</dbReference>
<keyword evidence="2" id="KW-0328">Glycosyltransferase</keyword>
<dbReference type="Pfam" id="PF00535">
    <property type="entry name" value="Glycos_transf_2"/>
    <property type="match status" value="1"/>
</dbReference>
<dbReference type="InterPro" id="IPR001173">
    <property type="entry name" value="Glyco_trans_2-like"/>
</dbReference>
<organism evidence="5 6">
    <name type="scientific">Pedobacter cryophilus</name>
    <dbReference type="NCBI Taxonomy" id="2571271"/>
    <lineage>
        <taxon>Bacteria</taxon>
        <taxon>Pseudomonadati</taxon>
        <taxon>Bacteroidota</taxon>
        <taxon>Sphingobacteriia</taxon>
        <taxon>Sphingobacteriales</taxon>
        <taxon>Sphingobacteriaceae</taxon>
        <taxon>Pedobacter</taxon>
    </lineage>
</organism>
<reference evidence="5 6" key="1">
    <citation type="submission" date="2019-04" db="EMBL/GenBank/DDBJ databases">
        <title>Pedobacter sp. AR-3-17 sp. nov., isolated from Arctic soil.</title>
        <authorList>
            <person name="Dahal R.H."/>
            <person name="Kim D.-U."/>
        </authorList>
    </citation>
    <scope>NUCLEOTIDE SEQUENCE [LARGE SCALE GENOMIC DNA]</scope>
    <source>
        <strain evidence="5 6">AR-3-17</strain>
    </source>
</reference>
<keyword evidence="6" id="KW-1185">Reference proteome</keyword>
<proteinExistence type="inferred from homology"/>
<dbReference type="RefSeq" id="WP_136826518.1">
    <property type="nucleotide sequence ID" value="NZ_SWBP01000003.1"/>
</dbReference>
<evidence type="ECO:0000256" key="1">
    <source>
        <dbReference type="ARBA" id="ARBA00006739"/>
    </source>
</evidence>
<keyword evidence="3 5" id="KW-0808">Transferase</keyword>
<sequence length="303" mass="34617">MNSVSIITVNFNQPKATIELLLSLNKSYKDEIEIILVDNASNVNHEADFKKIIPNLVFIRSESNLGFAGGNNLGIKAAKGNFIFLLNNDTEVPAGCLETMVAEFEAQPNIGLLSPLIIYDDDKSMIQYAGYTPLNYLTARNSQIGQFEKNKGQYDGLSYETGFCHGAAVMCRREDLLKAGLMEENYFLYYEELDWCEKFKRLGKTINFTGKTFIYHKESISVGKESDIKTYFLTRNRMLFIRKNTGLLNTIFFSLYYTLVACPKMIFTYAKNGRTDLIKWVFKALIWNFTHNKNSKSLGFKIN</sequence>
<dbReference type="InterPro" id="IPR029044">
    <property type="entry name" value="Nucleotide-diphossugar_trans"/>
</dbReference>
<evidence type="ECO:0000256" key="2">
    <source>
        <dbReference type="ARBA" id="ARBA00022676"/>
    </source>
</evidence>
<dbReference type="CDD" id="cd04186">
    <property type="entry name" value="GT_2_like_c"/>
    <property type="match status" value="1"/>
</dbReference>